<dbReference type="Pfam" id="PF24758">
    <property type="entry name" value="LRR_At5g56370"/>
    <property type="match status" value="1"/>
</dbReference>
<dbReference type="InParanoid" id="K3YND0"/>
<dbReference type="SUPFAM" id="SSF52047">
    <property type="entry name" value="RNI-like"/>
    <property type="match status" value="1"/>
</dbReference>
<evidence type="ECO:0000259" key="1">
    <source>
        <dbReference type="Pfam" id="PF24758"/>
    </source>
</evidence>
<proteinExistence type="predicted"/>
<evidence type="ECO:0000313" key="2">
    <source>
        <dbReference type="EnsemblPlants" id="KQL02096"/>
    </source>
</evidence>
<organism evidence="2 3">
    <name type="scientific">Setaria italica</name>
    <name type="common">Foxtail millet</name>
    <name type="synonym">Panicum italicum</name>
    <dbReference type="NCBI Taxonomy" id="4555"/>
    <lineage>
        <taxon>Eukaryota</taxon>
        <taxon>Viridiplantae</taxon>
        <taxon>Streptophyta</taxon>
        <taxon>Embryophyta</taxon>
        <taxon>Tracheophyta</taxon>
        <taxon>Spermatophyta</taxon>
        <taxon>Magnoliopsida</taxon>
        <taxon>Liliopsida</taxon>
        <taxon>Poales</taxon>
        <taxon>Poaceae</taxon>
        <taxon>PACMAD clade</taxon>
        <taxon>Panicoideae</taxon>
        <taxon>Panicodae</taxon>
        <taxon>Paniceae</taxon>
        <taxon>Cenchrinae</taxon>
        <taxon>Setaria</taxon>
    </lineage>
</organism>
<name>K3YND0_SETIT</name>
<dbReference type="EnsemblPlants" id="KQL02096">
    <property type="protein sequence ID" value="KQL02096"/>
    <property type="gene ID" value="SETIT_015771mg"/>
</dbReference>
<dbReference type="Gene3D" id="3.80.10.10">
    <property type="entry name" value="Ribonuclease Inhibitor"/>
    <property type="match status" value="1"/>
</dbReference>
<dbReference type="PANTHER" id="PTHR31639:SF56">
    <property type="entry name" value="OS08G0461800 PROTEIN"/>
    <property type="match status" value="1"/>
</dbReference>
<dbReference type="OMA" id="LEWPCRT"/>
<dbReference type="InterPro" id="IPR036047">
    <property type="entry name" value="F-box-like_dom_sf"/>
</dbReference>
<dbReference type="InterPro" id="IPR055411">
    <property type="entry name" value="LRR_FXL15/At3g58940/PEG3-like"/>
</dbReference>
<feature type="domain" description="F-box/LRR-repeat protein 15/At3g58940/PEG3-like LRR" evidence="1">
    <location>
        <begin position="70"/>
        <end position="228"/>
    </location>
</feature>
<dbReference type="HOGENOM" id="CLU_010721_12_1_1"/>
<dbReference type="AlphaFoldDB" id="K3YND0"/>
<sequence>IISLLPLLDAVRTSAVSRAWSRLWESAPGLALEWPCRTDPAAVDAVLARYSLPVHSFDFFLRQGSFRRVGDWVSLLARKGVQILKLHFSRNRDRRCDWDGLLDDAIFSCRELTSLHLSGGCEIPAAPLGFAGFPKLTTLCLQHVRFPDNGMTGLEALISASPLLEVLRLVGLWFTEDHWLRRFNTLEGLSCSFENLKKLTLHTDFCALPTILFTLCLLKNAPYLENLYFKIMWGKTQDVEVVVDLLNAQWIGGSFGNLKNVTMDRVACKPKETMHFIEFVLSKAPRLQELHVIPVDDYCPKSKEELLEEIIKYRKASPQAKLFASRI</sequence>
<dbReference type="Proteomes" id="UP000004995">
    <property type="component" value="Unassembled WGS sequence"/>
</dbReference>
<reference evidence="2" key="2">
    <citation type="submission" date="2018-08" db="UniProtKB">
        <authorList>
            <consortium name="EnsemblPlants"/>
        </authorList>
    </citation>
    <scope>IDENTIFICATION</scope>
    <source>
        <strain evidence="2">Yugu1</strain>
    </source>
</reference>
<reference evidence="3" key="1">
    <citation type="journal article" date="2012" name="Nat. Biotechnol.">
        <title>Reference genome sequence of the model plant Setaria.</title>
        <authorList>
            <person name="Bennetzen J.L."/>
            <person name="Schmutz J."/>
            <person name="Wang H."/>
            <person name="Percifield R."/>
            <person name="Hawkins J."/>
            <person name="Pontaroli A.C."/>
            <person name="Estep M."/>
            <person name="Feng L."/>
            <person name="Vaughn J.N."/>
            <person name="Grimwood J."/>
            <person name="Jenkins J."/>
            <person name="Barry K."/>
            <person name="Lindquist E."/>
            <person name="Hellsten U."/>
            <person name="Deshpande S."/>
            <person name="Wang X."/>
            <person name="Wu X."/>
            <person name="Mitros T."/>
            <person name="Triplett J."/>
            <person name="Yang X."/>
            <person name="Ye C.Y."/>
            <person name="Mauro-Herrera M."/>
            <person name="Wang L."/>
            <person name="Li P."/>
            <person name="Sharma M."/>
            <person name="Sharma R."/>
            <person name="Ronald P.C."/>
            <person name="Panaud O."/>
            <person name="Kellogg E.A."/>
            <person name="Brutnell T.P."/>
            <person name="Doust A.N."/>
            <person name="Tuskan G.A."/>
            <person name="Rokhsar D."/>
            <person name="Devos K.M."/>
        </authorList>
    </citation>
    <scope>NUCLEOTIDE SEQUENCE [LARGE SCALE GENOMIC DNA]</scope>
    <source>
        <strain evidence="3">cv. Yugu1</strain>
    </source>
</reference>
<dbReference type="PANTHER" id="PTHR31639">
    <property type="entry name" value="F-BOX PROTEIN-LIKE"/>
    <property type="match status" value="1"/>
</dbReference>
<dbReference type="eggNOG" id="ENOG502RRRA">
    <property type="taxonomic scope" value="Eukaryota"/>
</dbReference>
<keyword evidence="3" id="KW-1185">Reference proteome</keyword>
<dbReference type="STRING" id="4555.K3YND0"/>
<accession>K3YND0</accession>
<protein>
    <recommendedName>
        <fullName evidence="1">F-box/LRR-repeat protein 15/At3g58940/PEG3-like LRR domain-containing protein</fullName>
    </recommendedName>
</protein>
<dbReference type="EMBL" id="AGNK02003915">
    <property type="status" value="NOT_ANNOTATED_CDS"/>
    <property type="molecule type" value="Genomic_DNA"/>
</dbReference>
<dbReference type="SUPFAM" id="SSF81383">
    <property type="entry name" value="F-box domain"/>
    <property type="match status" value="1"/>
</dbReference>
<dbReference type="InterPro" id="IPR032675">
    <property type="entry name" value="LRR_dom_sf"/>
</dbReference>
<dbReference type="Gramene" id="KQL02096">
    <property type="protein sequence ID" value="KQL02096"/>
    <property type="gene ID" value="SETIT_015771mg"/>
</dbReference>
<evidence type="ECO:0000313" key="3">
    <source>
        <dbReference type="Proteomes" id="UP000004995"/>
    </source>
</evidence>